<dbReference type="EMBL" id="BMNT01000022">
    <property type="protein sequence ID" value="GGK94599.1"/>
    <property type="molecule type" value="Genomic_DNA"/>
</dbReference>
<dbReference type="Pfam" id="PF19452">
    <property type="entry name" value="DUF5990"/>
    <property type="match status" value="1"/>
</dbReference>
<reference evidence="1" key="1">
    <citation type="journal article" date="2014" name="Int. J. Syst. Evol. Microbiol.">
        <title>Complete genome sequence of Corynebacterium casei LMG S-19264T (=DSM 44701T), isolated from a smear-ripened cheese.</title>
        <authorList>
            <consortium name="US DOE Joint Genome Institute (JGI-PGF)"/>
            <person name="Walter F."/>
            <person name="Albersmeier A."/>
            <person name="Kalinowski J."/>
            <person name="Ruckert C."/>
        </authorList>
    </citation>
    <scope>NUCLEOTIDE SEQUENCE</scope>
    <source>
        <strain evidence="1">JCM 13064</strain>
    </source>
</reference>
<gene>
    <name evidence="1" type="ORF">GCM10007964_41250</name>
</gene>
<proteinExistence type="predicted"/>
<protein>
    <recommendedName>
        <fullName evidence="3">Monooxygenase</fullName>
    </recommendedName>
</protein>
<evidence type="ECO:0008006" key="3">
    <source>
        <dbReference type="Google" id="ProtNLM"/>
    </source>
</evidence>
<sequence length="193" mass="20455">MPAIADAYGTRLPAITFARRALIGRGTDYAIGGLGRVHDDGVLICIEASELPGRECGRAPGFPGYSNVHVGVQRRERPGELLGMTAADVSSAVWELEVTATRTESGWDLRGPFVQGRPGGRFVYLSWGTVDQAGAFATFRRAKLWLEAIPADVLERAVAGGALVARLGLTDAKGQPLCASVRPPLVEWSTPAG</sequence>
<evidence type="ECO:0000313" key="2">
    <source>
        <dbReference type="Proteomes" id="UP000645217"/>
    </source>
</evidence>
<reference evidence="1" key="2">
    <citation type="submission" date="2020-09" db="EMBL/GenBank/DDBJ databases">
        <authorList>
            <person name="Sun Q."/>
            <person name="Ohkuma M."/>
        </authorList>
    </citation>
    <scope>NUCLEOTIDE SEQUENCE</scope>
    <source>
        <strain evidence="1">JCM 13064</strain>
    </source>
</reference>
<dbReference type="Proteomes" id="UP000645217">
    <property type="component" value="Unassembled WGS sequence"/>
</dbReference>
<comment type="caution">
    <text evidence="1">The sequence shown here is derived from an EMBL/GenBank/DDBJ whole genome shotgun (WGS) entry which is preliminary data.</text>
</comment>
<keyword evidence="2" id="KW-1185">Reference proteome</keyword>
<organism evidence="1 2">
    <name type="scientific">Sphaerisporangium melleum</name>
    <dbReference type="NCBI Taxonomy" id="321316"/>
    <lineage>
        <taxon>Bacteria</taxon>
        <taxon>Bacillati</taxon>
        <taxon>Actinomycetota</taxon>
        <taxon>Actinomycetes</taxon>
        <taxon>Streptosporangiales</taxon>
        <taxon>Streptosporangiaceae</taxon>
        <taxon>Sphaerisporangium</taxon>
    </lineage>
</organism>
<evidence type="ECO:0000313" key="1">
    <source>
        <dbReference type="EMBL" id="GGK94599.1"/>
    </source>
</evidence>
<accession>A0A917VM20</accession>
<name>A0A917VM20_9ACTN</name>
<dbReference type="InterPro" id="IPR046032">
    <property type="entry name" value="DUF5990"/>
</dbReference>
<dbReference type="RefSeq" id="WP_307837600.1">
    <property type="nucleotide sequence ID" value="NZ_BMNT01000022.1"/>
</dbReference>
<dbReference type="AlphaFoldDB" id="A0A917VM20"/>